<dbReference type="Proteomes" id="UP001596410">
    <property type="component" value="Unassembled WGS sequence"/>
</dbReference>
<feature type="transmembrane region" description="Helical" evidence="8">
    <location>
        <begin position="98"/>
        <end position="120"/>
    </location>
</feature>
<evidence type="ECO:0000256" key="2">
    <source>
        <dbReference type="ARBA" id="ARBA00007935"/>
    </source>
</evidence>
<dbReference type="SUPFAM" id="SSF81345">
    <property type="entry name" value="ABC transporter involved in vitamin B12 uptake, BtuC"/>
    <property type="match status" value="1"/>
</dbReference>
<dbReference type="Gene3D" id="1.10.3470.10">
    <property type="entry name" value="ABC transporter involved in vitamin B12 uptake, BtuC"/>
    <property type="match status" value="1"/>
</dbReference>
<evidence type="ECO:0000256" key="7">
    <source>
        <dbReference type="ARBA" id="ARBA00023136"/>
    </source>
</evidence>
<keyword evidence="4" id="KW-1003">Cell membrane</keyword>
<dbReference type="InterPro" id="IPR000522">
    <property type="entry name" value="ABC_transptr_permease_BtuC"/>
</dbReference>
<organism evidence="9 10">
    <name type="scientific">Halobacillus seohaensis</name>
    <dbReference type="NCBI Taxonomy" id="447421"/>
    <lineage>
        <taxon>Bacteria</taxon>
        <taxon>Bacillati</taxon>
        <taxon>Bacillota</taxon>
        <taxon>Bacilli</taxon>
        <taxon>Bacillales</taxon>
        <taxon>Bacillaceae</taxon>
        <taxon>Halobacillus</taxon>
    </lineage>
</organism>
<keyword evidence="6 8" id="KW-1133">Transmembrane helix</keyword>
<sequence>MGDQASFKHQQSHTYKIWLTFVLAILLLFVSFIASLSIGAYRIDFLSVITYLFHHDESEPALIIHSIRMPRAIIGMIIGACLAMAGAMMQAITNNPLASPQIFGINAGASLMVVITVVLFPDFSPTSIVYFAFVGAALGGCIVYYMASTGGGMTPVKLALSGITIHMFLSSIIEGIVIFNETSTEDVLFWLAGGIDGRNWTDVQIIMPWFLVGLVLAFGISRSLTILSLGDDVARGLGQKIALIRIVTAILVIILAGASVAIAGPIGFVGLIVPHIARKLVGSDYRLIIPASGLLGGVLLNISDVVSRFVSFPSESPVGIVTALIGAPFFLYLARRGGRSL</sequence>
<dbReference type="EMBL" id="JBHSZV010000053">
    <property type="protein sequence ID" value="MFC7063758.1"/>
    <property type="molecule type" value="Genomic_DNA"/>
</dbReference>
<keyword evidence="7 8" id="KW-0472">Membrane</keyword>
<dbReference type="CDD" id="cd06550">
    <property type="entry name" value="TM_ABC_iron-siderophores_like"/>
    <property type="match status" value="1"/>
</dbReference>
<feature type="transmembrane region" description="Helical" evidence="8">
    <location>
        <begin position="285"/>
        <end position="310"/>
    </location>
</feature>
<feature type="transmembrane region" description="Helical" evidence="8">
    <location>
        <begin position="72"/>
        <end position="92"/>
    </location>
</feature>
<feature type="transmembrane region" description="Helical" evidence="8">
    <location>
        <begin position="127"/>
        <end position="147"/>
    </location>
</feature>
<feature type="transmembrane region" description="Helical" evidence="8">
    <location>
        <begin position="241"/>
        <end position="273"/>
    </location>
</feature>
<gene>
    <name evidence="9" type="ORF">ACFQIC_18320</name>
</gene>
<accession>A0ABW2EQT2</accession>
<protein>
    <submittedName>
        <fullName evidence="9">FecCD family ABC transporter permease</fullName>
    </submittedName>
</protein>
<dbReference type="RefSeq" id="WP_204710202.1">
    <property type="nucleotide sequence ID" value="NZ_JBHSZV010000053.1"/>
</dbReference>
<dbReference type="InterPro" id="IPR037294">
    <property type="entry name" value="ABC_BtuC-like"/>
</dbReference>
<reference evidence="10" key="1">
    <citation type="journal article" date="2019" name="Int. J. Syst. Evol. Microbiol.">
        <title>The Global Catalogue of Microorganisms (GCM) 10K type strain sequencing project: providing services to taxonomists for standard genome sequencing and annotation.</title>
        <authorList>
            <consortium name="The Broad Institute Genomics Platform"/>
            <consortium name="The Broad Institute Genome Sequencing Center for Infectious Disease"/>
            <person name="Wu L."/>
            <person name="Ma J."/>
        </authorList>
    </citation>
    <scope>NUCLEOTIDE SEQUENCE [LARGE SCALE GENOMIC DNA]</scope>
    <source>
        <strain evidence="10">CGMCC 4.1621</strain>
    </source>
</reference>
<evidence type="ECO:0000256" key="4">
    <source>
        <dbReference type="ARBA" id="ARBA00022475"/>
    </source>
</evidence>
<feature type="transmembrane region" description="Helical" evidence="8">
    <location>
        <begin position="200"/>
        <end position="221"/>
    </location>
</feature>
<evidence type="ECO:0000256" key="1">
    <source>
        <dbReference type="ARBA" id="ARBA00004651"/>
    </source>
</evidence>
<proteinExistence type="inferred from homology"/>
<evidence type="ECO:0000256" key="3">
    <source>
        <dbReference type="ARBA" id="ARBA00022448"/>
    </source>
</evidence>
<comment type="similarity">
    <text evidence="2">Belongs to the binding-protein-dependent transport system permease family. FecCD subfamily.</text>
</comment>
<feature type="transmembrane region" description="Helical" evidence="8">
    <location>
        <begin position="316"/>
        <end position="334"/>
    </location>
</feature>
<keyword evidence="10" id="KW-1185">Reference proteome</keyword>
<evidence type="ECO:0000256" key="8">
    <source>
        <dbReference type="SAM" id="Phobius"/>
    </source>
</evidence>
<comment type="subcellular location">
    <subcellularLocation>
        <location evidence="1">Cell membrane</location>
        <topology evidence="1">Multi-pass membrane protein</topology>
    </subcellularLocation>
</comment>
<dbReference type="Pfam" id="PF01032">
    <property type="entry name" value="FecCD"/>
    <property type="match status" value="1"/>
</dbReference>
<name>A0ABW2EQT2_9BACI</name>
<feature type="transmembrane region" description="Helical" evidence="8">
    <location>
        <begin position="17"/>
        <end position="41"/>
    </location>
</feature>
<comment type="caution">
    <text evidence="9">The sequence shown here is derived from an EMBL/GenBank/DDBJ whole genome shotgun (WGS) entry which is preliminary data.</text>
</comment>
<dbReference type="PANTHER" id="PTHR30472:SF1">
    <property type="entry name" value="FE(3+) DICITRATE TRANSPORT SYSTEM PERMEASE PROTEIN FECC-RELATED"/>
    <property type="match status" value="1"/>
</dbReference>
<keyword evidence="5 8" id="KW-0812">Transmembrane</keyword>
<evidence type="ECO:0000256" key="6">
    <source>
        <dbReference type="ARBA" id="ARBA00022989"/>
    </source>
</evidence>
<keyword evidence="3" id="KW-0813">Transport</keyword>
<dbReference type="PANTHER" id="PTHR30472">
    <property type="entry name" value="FERRIC ENTEROBACTIN TRANSPORT SYSTEM PERMEASE PROTEIN"/>
    <property type="match status" value="1"/>
</dbReference>
<evidence type="ECO:0000256" key="5">
    <source>
        <dbReference type="ARBA" id="ARBA00022692"/>
    </source>
</evidence>
<feature type="transmembrane region" description="Helical" evidence="8">
    <location>
        <begin position="159"/>
        <end position="179"/>
    </location>
</feature>
<evidence type="ECO:0000313" key="10">
    <source>
        <dbReference type="Proteomes" id="UP001596410"/>
    </source>
</evidence>
<evidence type="ECO:0000313" key="9">
    <source>
        <dbReference type="EMBL" id="MFC7063758.1"/>
    </source>
</evidence>